<evidence type="ECO:0000256" key="1">
    <source>
        <dbReference type="SAM" id="SignalP"/>
    </source>
</evidence>
<keyword evidence="3" id="KW-1185">Reference proteome</keyword>
<gene>
    <name evidence="2" type="ORF">GM418_28025</name>
</gene>
<dbReference type="EMBL" id="CP046401">
    <property type="protein sequence ID" value="QGY47376.1"/>
    <property type="molecule type" value="Genomic_DNA"/>
</dbReference>
<dbReference type="RefSeq" id="WP_158871187.1">
    <property type="nucleotide sequence ID" value="NZ_CP046401.1"/>
</dbReference>
<evidence type="ECO:0008006" key="4">
    <source>
        <dbReference type="Google" id="ProtNLM"/>
    </source>
</evidence>
<name>A0A6I6JW70_9BACT</name>
<dbReference type="Proteomes" id="UP000428260">
    <property type="component" value="Chromosome"/>
</dbReference>
<feature type="chain" id="PRO_5026107791" description="M23 family peptidase" evidence="1">
    <location>
        <begin position="20"/>
        <end position="291"/>
    </location>
</feature>
<organism evidence="2 3">
    <name type="scientific">Maribellus comscasis</name>
    <dbReference type="NCBI Taxonomy" id="2681766"/>
    <lineage>
        <taxon>Bacteria</taxon>
        <taxon>Pseudomonadati</taxon>
        <taxon>Bacteroidota</taxon>
        <taxon>Bacteroidia</taxon>
        <taxon>Marinilabiliales</taxon>
        <taxon>Prolixibacteraceae</taxon>
        <taxon>Maribellus</taxon>
    </lineage>
</organism>
<sequence>MQKITFLFLFNILVYFSVAQPVEVRADYNAVGDVDFAAYNNTKAPLFVHLILGDLENTYYRETLPIVKEVEPGFNALFTLERNLGGEGSIRFHHEIKYFRSNPVADVQLDFPYLIPFEPGKKVQSVLVADINGFMGMKVPKSWTATGFKAKSGDKVFAARNGIITEISGASRNADAAVNYNGWKYAVTVLQNDGTLACYRNVAVPEKKWKVGDKIFAGQLLGQVSPGAKELIFLIYHEKLQSNGLTFIVPQFVLSENKTDLILSESEFIVIHPIEIRGIEMDKKEKRKFLK</sequence>
<dbReference type="AlphaFoldDB" id="A0A6I6JW70"/>
<reference evidence="2 3" key="1">
    <citation type="submission" date="2019-11" db="EMBL/GenBank/DDBJ databases">
        <authorList>
            <person name="Zheng R.K."/>
            <person name="Sun C.M."/>
        </authorList>
    </citation>
    <scope>NUCLEOTIDE SEQUENCE [LARGE SCALE GENOMIC DNA]</scope>
    <source>
        <strain evidence="2 3">WC007</strain>
    </source>
</reference>
<evidence type="ECO:0000313" key="2">
    <source>
        <dbReference type="EMBL" id="QGY47376.1"/>
    </source>
</evidence>
<proteinExistence type="predicted"/>
<dbReference type="Gene3D" id="2.70.70.10">
    <property type="entry name" value="Glucose Permease (Domain IIA)"/>
    <property type="match status" value="1"/>
</dbReference>
<accession>A0A6I6JW70</accession>
<protein>
    <recommendedName>
        <fullName evidence="4">M23 family peptidase</fullName>
    </recommendedName>
</protein>
<feature type="signal peptide" evidence="1">
    <location>
        <begin position="1"/>
        <end position="19"/>
    </location>
</feature>
<evidence type="ECO:0000313" key="3">
    <source>
        <dbReference type="Proteomes" id="UP000428260"/>
    </source>
</evidence>
<keyword evidence="1" id="KW-0732">Signal</keyword>
<dbReference type="InterPro" id="IPR011055">
    <property type="entry name" value="Dup_hybrid_motif"/>
</dbReference>
<dbReference type="KEGG" id="mcos:GM418_28025"/>